<accession>A0AAV2DWJ7</accession>
<evidence type="ECO:0000313" key="3">
    <source>
        <dbReference type="Proteomes" id="UP001497516"/>
    </source>
</evidence>
<keyword evidence="3" id="KW-1185">Reference proteome</keyword>
<gene>
    <name evidence="2" type="ORF">LTRI10_LOCUS19541</name>
</gene>
<dbReference type="Proteomes" id="UP001497516">
    <property type="component" value="Chromosome 3"/>
</dbReference>
<organism evidence="2 3">
    <name type="scientific">Linum trigynum</name>
    <dbReference type="NCBI Taxonomy" id="586398"/>
    <lineage>
        <taxon>Eukaryota</taxon>
        <taxon>Viridiplantae</taxon>
        <taxon>Streptophyta</taxon>
        <taxon>Embryophyta</taxon>
        <taxon>Tracheophyta</taxon>
        <taxon>Spermatophyta</taxon>
        <taxon>Magnoliopsida</taxon>
        <taxon>eudicotyledons</taxon>
        <taxon>Gunneridae</taxon>
        <taxon>Pentapetalae</taxon>
        <taxon>rosids</taxon>
        <taxon>fabids</taxon>
        <taxon>Malpighiales</taxon>
        <taxon>Linaceae</taxon>
        <taxon>Linum</taxon>
    </lineage>
</organism>
<feature type="region of interest" description="Disordered" evidence="1">
    <location>
        <begin position="1"/>
        <end position="30"/>
    </location>
</feature>
<reference evidence="2 3" key="1">
    <citation type="submission" date="2024-04" db="EMBL/GenBank/DDBJ databases">
        <authorList>
            <person name="Fracassetti M."/>
        </authorList>
    </citation>
    <scope>NUCLEOTIDE SEQUENCE [LARGE SCALE GENOMIC DNA]</scope>
</reference>
<proteinExistence type="predicted"/>
<sequence length="123" mass="14003">MLGSDELKPWTSHSSRRHDAAPRHRGARGQRRPCAFAFHRRHASLVAAGASHLRLARRLPLTLRHELSQLAYSPPNLLGVCMTSFLIPSMCDQYLLQESAKVLFLRHVLHHAVLAPFAGRRRW</sequence>
<name>A0AAV2DWJ7_9ROSI</name>
<evidence type="ECO:0000256" key="1">
    <source>
        <dbReference type="SAM" id="MobiDB-lite"/>
    </source>
</evidence>
<dbReference type="AlphaFoldDB" id="A0AAV2DWJ7"/>
<evidence type="ECO:0000313" key="2">
    <source>
        <dbReference type="EMBL" id="CAL1377925.1"/>
    </source>
</evidence>
<dbReference type="EMBL" id="OZ034816">
    <property type="protein sequence ID" value="CAL1377925.1"/>
    <property type="molecule type" value="Genomic_DNA"/>
</dbReference>
<protein>
    <submittedName>
        <fullName evidence="2">Uncharacterized protein</fullName>
    </submittedName>
</protein>